<dbReference type="EMBL" id="JGYG01000001">
    <property type="protein sequence ID" value="KFI31740.1"/>
    <property type="molecule type" value="Genomic_DNA"/>
</dbReference>
<name>A0A086YBU0_9RHOB</name>
<dbReference type="Pfam" id="PF07345">
    <property type="entry name" value="ATPaseInh_sub_z"/>
    <property type="match status" value="1"/>
</dbReference>
<reference evidence="1 2" key="1">
    <citation type="submission" date="2014-03" db="EMBL/GenBank/DDBJ databases">
        <title>Genome of Haematobacter massiliensis CCUG 47968.</title>
        <authorList>
            <person name="Wang D."/>
            <person name="Wang G."/>
        </authorList>
    </citation>
    <scope>NUCLEOTIDE SEQUENCE [LARGE SCALE GENOMIC DNA]</scope>
    <source>
        <strain evidence="1 2">CCUG 47968</strain>
    </source>
</reference>
<dbReference type="Proteomes" id="UP000028826">
    <property type="component" value="Unassembled WGS sequence"/>
</dbReference>
<dbReference type="OrthoDB" id="9810387at2"/>
<dbReference type="RefSeq" id="WP_035705602.1">
    <property type="nucleotide sequence ID" value="NZ_CAMIFG010000076.1"/>
</dbReference>
<dbReference type="STRING" id="195105.CN97_04730"/>
<dbReference type="AlphaFoldDB" id="A0A086YBU0"/>
<gene>
    <name evidence="1" type="ORF">CN97_04730</name>
</gene>
<comment type="caution">
    <text evidence="1">The sequence shown here is derived from an EMBL/GenBank/DDBJ whole genome shotgun (WGS) entry which is preliminary data.</text>
</comment>
<dbReference type="InterPro" id="IPR009945">
    <property type="entry name" value="ATPase_inh_sub_z"/>
</dbReference>
<organism evidence="1 2">
    <name type="scientific">Haematobacter massiliensis</name>
    <dbReference type="NCBI Taxonomy" id="195105"/>
    <lineage>
        <taxon>Bacteria</taxon>
        <taxon>Pseudomonadati</taxon>
        <taxon>Pseudomonadota</taxon>
        <taxon>Alphaproteobacteria</taxon>
        <taxon>Rhodobacterales</taxon>
        <taxon>Paracoccaceae</taxon>
        <taxon>Haematobacter</taxon>
    </lineage>
</organism>
<protein>
    <submittedName>
        <fullName evidence="1">Aldolase</fullName>
    </submittedName>
</protein>
<proteinExistence type="predicted"/>
<sequence>MTMFADRERAFEAKFAHDAELKFRVEARRNKLIGLWAAEILGKTGPDAMAFAAEIVRADLLHGGDEDLVAHLVEQLSGGVAEGEIRIKLTEYAVQAGREVFDDLQ</sequence>
<evidence type="ECO:0000313" key="1">
    <source>
        <dbReference type="EMBL" id="KFI31740.1"/>
    </source>
</evidence>
<dbReference type="PIRSF" id="PIRSF031780">
    <property type="entry name" value="UCP031780"/>
    <property type="match status" value="1"/>
</dbReference>
<dbReference type="Gene3D" id="1.10.790.20">
    <property type="entry name" value="Domain of unknown function DUF1476"/>
    <property type="match status" value="1"/>
</dbReference>
<dbReference type="InterPro" id="IPR038293">
    <property type="entry name" value="ATPase_inh_sub_z_sf"/>
</dbReference>
<keyword evidence="2" id="KW-1185">Reference proteome</keyword>
<accession>A0A086YBU0</accession>
<evidence type="ECO:0000313" key="2">
    <source>
        <dbReference type="Proteomes" id="UP000028826"/>
    </source>
</evidence>
<dbReference type="eggNOG" id="COG5467">
    <property type="taxonomic scope" value="Bacteria"/>
</dbReference>